<dbReference type="Gene3D" id="2.30.30.100">
    <property type="match status" value="1"/>
</dbReference>
<keyword evidence="2" id="KW-1185">Reference proteome</keyword>
<name>A0A8X6IGC7_TRICU</name>
<evidence type="ECO:0008006" key="3">
    <source>
        <dbReference type="Google" id="ProtNLM"/>
    </source>
</evidence>
<dbReference type="EMBL" id="BMAO01037968">
    <property type="protein sequence ID" value="GFR21694.1"/>
    <property type="molecule type" value="Genomic_DNA"/>
</dbReference>
<reference evidence="1" key="1">
    <citation type="submission" date="2020-07" db="EMBL/GenBank/DDBJ databases">
        <title>Multicomponent nature underlies the extraordinary mechanical properties of spider dragline silk.</title>
        <authorList>
            <person name="Kono N."/>
            <person name="Nakamura H."/>
            <person name="Mori M."/>
            <person name="Yoshida Y."/>
            <person name="Ohtoshi R."/>
            <person name="Malay A.D."/>
            <person name="Moran D.A.P."/>
            <person name="Tomita M."/>
            <person name="Numata K."/>
            <person name="Arakawa K."/>
        </authorList>
    </citation>
    <scope>NUCLEOTIDE SEQUENCE</scope>
</reference>
<sequence>MSEEEAMVDLNQEQSERAFLREKYLRILSKIENNVAEIEMRDNIHVTACVKSIHPDGTKVFVSNATASTMGFMRYVVIKLPNIKTMAYSIRFR</sequence>
<organism evidence="1 2">
    <name type="scientific">Trichonephila clavata</name>
    <name type="common">Joro spider</name>
    <name type="synonym">Nephila clavata</name>
    <dbReference type="NCBI Taxonomy" id="2740835"/>
    <lineage>
        <taxon>Eukaryota</taxon>
        <taxon>Metazoa</taxon>
        <taxon>Ecdysozoa</taxon>
        <taxon>Arthropoda</taxon>
        <taxon>Chelicerata</taxon>
        <taxon>Arachnida</taxon>
        <taxon>Araneae</taxon>
        <taxon>Araneomorphae</taxon>
        <taxon>Entelegynae</taxon>
        <taxon>Araneoidea</taxon>
        <taxon>Nephilidae</taxon>
        <taxon>Trichonephila</taxon>
    </lineage>
</organism>
<accession>A0A8X6IGC7</accession>
<comment type="caution">
    <text evidence="1">The sequence shown here is derived from an EMBL/GenBank/DDBJ whole genome shotgun (WGS) entry which is preliminary data.</text>
</comment>
<evidence type="ECO:0000313" key="2">
    <source>
        <dbReference type="Proteomes" id="UP000887116"/>
    </source>
</evidence>
<dbReference type="AlphaFoldDB" id="A0A8X6IGC7"/>
<evidence type="ECO:0000313" key="1">
    <source>
        <dbReference type="EMBL" id="GFR21694.1"/>
    </source>
</evidence>
<dbReference type="InterPro" id="IPR020338">
    <property type="entry name" value="SMN_gemin7"/>
</dbReference>
<dbReference type="Proteomes" id="UP000887116">
    <property type="component" value="Unassembled WGS sequence"/>
</dbReference>
<gene>
    <name evidence="1" type="ORF">TNCT_74611</name>
</gene>
<proteinExistence type="predicted"/>
<dbReference type="Pfam" id="PF11095">
    <property type="entry name" value="Gemin7"/>
    <property type="match status" value="1"/>
</dbReference>
<dbReference type="OrthoDB" id="70763at2759"/>
<protein>
    <recommendedName>
        <fullName evidence="3">Gem-associated protein 7</fullName>
    </recommendedName>
</protein>
<dbReference type="GO" id="GO:0034719">
    <property type="term" value="C:SMN-Sm protein complex"/>
    <property type="evidence" value="ECO:0007669"/>
    <property type="project" value="InterPro"/>
</dbReference>